<evidence type="ECO:0000256" key="4">
    <source>
        <dbReference type="ARBA" id="ARBA00022692"/>
    </source>
</evidence>
<dbReference type="EMBL" id="PDCK01000042">
    <property type="protein sequence ID" value="PRQ38169.1"/>
    <property type="molecule type" value="Genomic_DNA"/>
</dbReference>
<evidence type="ECO:0000256" key="6">
    <source>
        <dbReference type="ARBA" id="ARBA00022970"/>
    </source>
</evidence>
<evidence type="ECO:0000256" key="5">
    <source>
        <dbReference type="ARBA" id="ARBA00022847"/>
    </source>
</evidence>
<accession>A0A2P6QVJ4</accession>
<evidence type="ECO:0000256" key="2">
    <source>
        <dbReference type="ARBA" id="ARBA00005590"/>
    </source>
</evidence>
<evidence type="ECO:0000256" key="11">
    <source>
        <dbReference type="SAM" id="Phobius"/>
    </source>
</evidence>
<feature type="domain" description="Amino acid transporter transmembrane" evidence="12">
    <location>
        <begin position="2"/>
        <end position="107"/>
    </location>
</feature>
<reference evidence="13 14" key="1">
    <citation type="journal article" date="2018" name="Nat. Genet.">
        <title>The Rosa genome provides new insights in the design of modern roses.</title>
        <authorList>
            <person name="Bendahmane M."/>
        </authorList>
    </citation>
    <scope>NUCLEOTIDE SEQUENCE [LARGE SCALE GENOMIC DNA]</scope>
    <source>
        <strain evidence="14">cv. Old Blush</strain>
    </source>
</reference>
<evidence type="ECO:0000313" key="13">
    <source>
        <dbReference type="EMBL" id="PRQ38169.1"/>
    </source>
</evidence>
<dbReference type="Gramene" id="PRQ38169">
    <property type="protein sequence ID" value="PRQ38169"/>
    <property type="gene ID" value="RchiOBHm_Chr4g0410801"/>
</dbReference>
<comment type="function">
    <text evidence="10">Carrier protein involved in proton-driven auxin influx. Mediates the formation of auxin gradient from developing leaves (site of auxin biosynthesis) to tips by contributing to the loading of auxin in vascular tissues and facilitating acropetal (base to tip) auxin transport within inner tissues of the root apex, and basipetal (tip to base) auxin transport within outer tissues of the root apex. May be involved in lateral roots and nodules formation.</text>
</comment>
<keyword evidence="7 11" id="KW-1133">Transmembrane helix</keyword>
<evidence type="ECO:0000256" key="10">
    <source>
        <dbReference type="ARBA" id="ARBA00045588"/>
    </source>
</evidence>
<keyword evidence="5" id="KW-0769">Symport</keyword>
<dbReference type="Pfam" id="PF01490">
    <property type="entry name" value="Aa_trans"/>
    <property type="match status" value="1"/>
</dbReference>
<keyword evidence="8 11" id="KW-0472">Membrane</keyword>
<evidence type="ECO:0000259" key="12">
    <source>
        <dbReference type="Pfam" id="PF01490"/>
    </source>
</evidence>
<dbReference type="InterPro" id="IPR013057">
    <property type="entry name" value="AA_transpt_TM"/>
</dbReference>
<comment type="subcellular location">
    <subcellularLocation>
        <location evidence="1">Endomembrane system</location>
        <topology evidence="1">Multi-pass membrane protein</topology>
    </subcellularLocation>
</comment>
<evidence type="ECO:0000256" key="8">
    <source>
        <dbReference type="ARBA" id="ARBA00023136"/>
    </source>
</evidence>
<evidence type="ECO:0000256" key="1">
    <source>
        <dbReference type="ARBA" id="ARBA00004127"/>
    </source>
</evidence>
<evidence type="ECO:0000313" key="14">
    <source>
        <dbReference type="Proteomes" id="UP000238479"/>
    </source>
</evidence>
<protein>
    <submittedName>
        <fullName evidence="13">Putative amino acid transporter, transmembrane domain-containing protein</fullName>
    </submittedName>
</protein>
<comment type="caution">
    <text evidence="13">The sequence shown here is derived from an EMBL/GenBank/DDBJ whole genome shotgun (WGS) entry which is preliminary data.</text>
</comment>
<sequence length="109" mass="12603">MVIFHINGSCQIFSLLVFDQIEQYLVENRGFTPGLPLHIIAHSSYIAALWFVPMCILFFGDFLGLFGGLVFTSTSFYMHCVMWLVTQKPKAFSFHRLTLWSVLLLVFYL</sequence>
<proteinExistence type="inferred from homology"/>
<dbReference type="OMA" id="MVIFHIN"/>
<keyword evidence="14" id="KW-1185">Reference proteome</keyword>
<keyword evidence="4 11" id="KW-0812">Transmembrane</keyword>
<keyword evidence="9" id="KW-0927">Auxin signaling pathway</keyword>
<dbReference type="GO" id="GO:0012505">
    <property type="term" value="C:endomembrane system"/>
    <property type="evidence" value="ECO:0007669"/>
    <property type="project" value="UniProtKB-SubCell"/>
</dbReference>
<feature type="transmembrane region" description="Helical" evidence="11">
    <location>
        <begin position="91"/>
        <end position="108"/>
    </location>
</feature>
<evidence type="ECO:0000256" key="3">
    <source>
        <dbReference type="ARBA" id="ARBA00022448"/>
    </source>
</evidence>
<dbReference type="GO" id="GO:0009734">
    <property type="term" value="P:auxin-activated signaling pathway"/>
    <property type="evidence" value="ECO:0007669"/>
    <property type="project" value="UniProtKB-KW"/>
</dbReference>
<comment type="similarity">
    <text evidence="2">Belongs to the amino acid/polyamine transporter 2 family. Amino acid/auxin permease (AAAP) (TC 2.A.18.1) subfamily.</text>
</comment>
<dbReference type="PANTHER" id="PTHR48017">
    <property type="entry name" value="OS05G0424000 PROTEIN-RELATED"/>
    <property type="match status" value="1"/>
</dbReference>
<evidence type="ECO:0000256" key="9">
    <source>
        <dbReference type="ARBA" id="ARBA00023294"/>
    </source>
</evidence>
<dbReference type="STRING" id="74649.A0A2P6QVJ4"/>
<evidence type="ECO:0000256" key="7">
    <source>
        <dbReference type="ARBA" id="ARBA00022989"/>
    </source>
</evidence>
<keyword evidence="3" id="KW-0813">Transport</keyword>
<keyword evidence="6" id="KW-0029">Amino-acid transport</keyword>
<gene>
    <name evidence="13" type="ORF">RchiOBHm_Chr4g0410801</name>
</gene>
<dbReference type="Proteomes" id="UP000238479">
    <property type="component" value="Chromosome 4"/>
</dbReference>
<dbReference type="GO" id="GO:0015293">
    <property type="term" value="F:symporter activity"/>
    <property type="evidence" value="ECO:0007669"/>
    <property type="project" value="UniProtKB-KW"/>
</dbReference>
<dbReference type="GO" id="GO:0006865">
    <property type="term" value="P:amino acid transport"/>
    <property type="evidence" value="ECO:0007669"/>
    <property type="project" value="UniProtKB-KW"/>
</dbReference>
<name>A0A2P6QVJ4_ROSCH</name>
<organism evidence="13 14">
    <name type="scientific">Rosa chinensis</name>
    <name type="common">China rose</name>
    <dbReference type="NCBI Taxonomy" id="74649"/>
    <lineage>
        <taxon>Eukaryota</taxon>
        <taxon>Viridiplantae</taxon>
        <taxon>Streptophyta</taxon>
        <taxon>Embryophyta</taxon>
        <taxon>Tracheophyta</taxon>
        <taxon>Spermatophyta</taxon>
        <taxon>Magnoliopsida</taxon>
        <taxon>eudicotyledons</taxon>
        <taxon>Gunneridae</taxon>
        <taxon>Pentapetalae</taxon>
        <taxon>rosids</taxon>
        <taxon>fabids</taxon>
        <taxon>Rosales</taxon>
        <taxon>Rosaceae</taxon>
        <taxon>Rosoideae</taxon>
        <taxon>Rosoideae incertae sedis</taxon>
        <taxon>Rosa</taxon>
    </lineage>
</organism>
<dbReference type="AlphaFoldDB" id="A0A2P6QVJ4"/>